<sequence length="85" mass="8787">MHPRGAAGVGGVVSSAAGGAPGQVCVRVPGFRAHGPLPRPVPRPELARTPASLLCPNLELGKCGLACWRRELGRQPACETRAPRS</sequence>
<keyword evidence="3" id="KW-1185">Reference proteome</keyword>
<protein>
    <submittedName>
        <fullName evidence="2">Uncharacterized protein</fullName>
    </submittedName>
</protein>
<dbReference type="EMBL" id="OX459959">
    <property type="protein sequence ID" value="CAI9164627.1"/>
    <property type="molecule type" value="Genomic_DNA"/>
</dbReference>
<organism evidence="2 3">
    <name type="scientific">Rangifer tarandus platyrhynchus</name>
    <name type="common">Svalbard reindeer</name>
    <dbReference type="NCBI Taxonomy" id="3082113"/>
    <lineage>
        <taxon>Eukaryota</taxon>
        <taxon>Metazoa</taxon>
        <taxon>Chordata</taxon>
        <taxon>Craniata</taxon>
        <taxon>Vertebrata</taxon>
        <taxon>Euteleostomi</taxon>
        <taxon>Mammalia</taxon>
        <taxon>Eutheria</taxon>
        <taxon>Laurasiatheria</taxon>
        <taxon>Artiodactyla</taxon>
        <taxon>Ruminantia</taxon>
        <taxon>Pecora</taxon>
        <taxon>Cervidae</taxon>
        <taxon>Odocoileinae</taxon>
        <taxon>Rangifer</taxon>
    </lineage>
</organism>
<name>A0ABN8YSS0_RANTA</name>
<reference evidence="2" key="1">
    <citation type="submission" date="2023-04" db="EMBL/GenBank/DDBJ databases">
        <authorList>
            <consortium name="ELIXIR-Norway"/>
        </authorList>
    </citation>
    <scope>NUCLEOTIDE SEQUENCE [LARGE SCALE GENOMIC DNA]</scope>
</reference>
<proteinExistence type="predicted"/>
<evidence type="ECO:0000313" key="3">
    <source>
        <dbReference type="Proteomes" id="UP001176941"/>
    </source>
</evidence>
<evidence type="ECO:0000256" key="1">
    <source>
        <dbReference type="SAM" id="MobiDB-lite"/>
    </source>
</evidence>
<feature type="region of interest" description="Disordered" evidence="1">
    <location>
        <begin position="1"/>
        <end position="20"/>
    </location>
</feature>
<dbReference type="Proteomes" id="UP001176941">
    <property type="component" value="Chromosome 23"/>
</dbReference>
<accession>A0ABN8YSS0</accession>
<evidence type="ECO:0000313" key="2">
    <source>
        <dbReference type="EMBL" id="CAI9164627.1"/>
    </source>
</evidence>
<gene>
    <name evidence="2" type="ORF">MRATA1EN1_LOCUS13589</name>
</gene>